<name>A0ABQ0AEY0_9GAMM</name>
<gene>
    <name evidence="5" type="ORF">NBRC116591_39450</name>
</gene>
<keyword evidence="1" id="KW-0732">Signal</keyword>
<dbReference type="Pfam" id="PF13449">
    <property type="entry name" value="Phytase-like"/>
    <property type="match status" value="1"/>
</dbReference>
<dbReference type="PANTHER" id="PTHR46928:SF1">
    <property type="entry name" value="MESENCHYME-SPECIFIC CELL SURFACE GLYCOPROTEIN"/>
    <property type="match status" value="1"/>
</dbReference>
<dbReference type="InterPro" id="IPR055188">
    <property type="entry name" value="Choice_anch_I"/>
</dbReference>
<feature type="chain" id="PRO_5046689730" description="Phytase-like domain-containing protein" evidence="1">
    <location>
        <begin position="21"/>
        <end position="1039"/>
    </location>
</feature>
<dbReference type="EMBL" id="BAABWN010000019">
    <property type="protein sequence ID" value="GAA6170132.1"/>
    <property type="molecule type" value="Genomic_DNA"/>
</dbReference>
<accession>A0ABQ0AEY0</accession>
<evidence type="ECO:0000259" key="3">
    <source>
        <dbReference type="Pfam" id="PF22494"/>
    </source>
</evidence>
<proteinExistence type="predicted"/>
<dbReference type="InterPro" id="IPR027372">
    <property type="entry name" value="Phytase-like_dom"/>
</dbReference>
<feature type="domain" description="DUF7151" evidence="4">
    <location>
        <begin position="35"/>
        <end position="81"/>
    </location>
</feature>
<dbReference type="SUPFAM" id="SSF75011">
    <property type="entry name" value="3-carboxy-cis,cis-mucoante lactonizing enzyme"/>
    <property type="match status" value="1"/>
</dbReference>
<feature type="domain" description="Phytase-like" evidence="2">
    <location>
        <begin position="198"/>
        <end position="511"/>
    </location>
</feature>
<dbReference type="Proteomes" id="UP001465153">
    <property type="component" value="Unassembled WGS sequence"/>
</dbReference>
<feature type="domain" description="Choice-of-anchor I" evidence="3">
    <location>
        <begin position="552"/>
        <end position="1032"/>
    </location>
</feature>
<comment type="caution">
    <text evidence="5">The sequence shown here is derived from an EMBL/GenBank/DDBJ whole genome shotgun (WGS) entry which is preliminary data.</text>
</comment>
<evidence type="ECO:0000313" key="5">
    <source>
        <dbReference type="EMBL" id="GAA6170132.1"/>
    </source>
</evidence>
<evidence type="ECO:0000259" key="4">
    <source>
        <dbReference type="Pfam" id="PF23657"/>
    </source>
</evidence>
<dbReference type="Pfam" id="PF22494">
    <property type="entry name" value="choice_anch_I"/>
    <property type="match status" value="1"/>
</dbReference>
<evidence type="ECO:0008006" key="7">
    <source>
        <dbReference type="Google" id="ProtNLM"/>
    </source>
</evidence>
<dbReference type="Gene3D" id="2.130.10.10">
    <property type="entry name" value="YVTN repeat-like/Quinoprotein amine dehydrogenase"/>
    <property type="match status" value="1"/>
</dbReference>
<dbReference type="InterPro" id="IPR052956">
    <property type="entry name" value="Mesenchyme-surface_protein"/>
</dbReference>
<dbReference type="PROSITE" id="PS51257">
    <property type="entry name" value="PROKAR_LIPOPROTEIN"/>
    <property type="match status" value="1"/>
</dbReference>
<keyword evidence="6" id="KW-1185">Reference proteome</keyword>
<organism evidence="5 6">
    <name type="scientific">Sessilibacter corallicola</name>
    <dbReference type="NCBI Taxonomy" id="2904075"/>
    <lineage>
        <taxon>Bacteria</taxon>
        <taxon>Pseudomonadati</taxon>
        <taxon>Pseudomonadota</taxon>
        <taxon>Gammaproteobacteria</taxon>
        <taxon>Cellvibrionales</taxon>
        <taxon>Cellvibrionaceae</taxon>
        <taxon>Sessilibacter</taxon>
    </lineage>
</organism>
<sequence>MRFNKKFMAAAVATATFALAACDGDDGNNGDNGLNSLVNQTNLLAGDANCEFGGVQIDSGLDSNSNNMLDEAEVTSTSFVCNTGDSPEVETLLASIRQSGASLIDIPQGALGSATFTSGTQTATLDFTTGFGSGAFHMPGESAAVFYTITDRGPNIGCDDSGDILGIEDFCGMGNDSDKIFPQPTYTPKITKWRLVSSESGVGAEIIEEIELRDTNGDLITGITNDLQAATTELSFDNNAAQLPFDNEGIDPEALIKLSDGTFWIAEEYGPSLIHVAADGTIIERVVPESVAADLADADYPVTGGIPDVYRFRQLNRGIESIAVSPDEEFLYFIMQSPLANTDADVYRNSRHVRLMKYELNNDGSLGSAVGEYVYVIDRPQTFGNEALGGDSSNNFTLVRISEMTALDTDELLVLERGSQTTKLYEIDLATAENVLGTDLSIATVVPNETDEPRVLENVFDLVSFDATPVAKALAFNTLTDLPEGVTAQTKLEGIALLDDETMLLINDNDFGIAGEQTQLLAMSREQINRESVVSQTVRMEPIATFTTVEDDPEGAAEIVSYDVAGERVFVVNAVAQSVDVLDASDVDDGELTLIETLDLVGDLAGTAIGNANSVAVFEDLLAVAVEADVSQDNGLIAFYDIAGDSVNFLSSVEVGALPDNVVFTPDGSKVVVAGEGEPDDDYVVDPEGTVAVIDVIDGVPAMTATIIGFTAFNEGAARAAEVDDDVRIFGPGASVAQDLEPEYIAVSSDSETAFVVFQENNAIAVIDLTDNSVTSINGLGTKDFSIRGNQIDASNRDDAVNFQSYDNVVGLYQPDTIAAYNADGFDLVVTANEGDSRDYDGFSEEFRVEDFVTPGEAPVQLDPNHPEFASAQDEAILGRLRTTDQDGDDDGDGDIDTIHAYGARSFSIWNPELGIVFDSGDDFGKLAAGRVGLDFNGEDSRSDDRGAEPEAVDVGVINGRTYAFIGAERSSDIYLYDITSPFGPQFLQLINNEGDERPEGMDFVSAEDSPTGEALLFVGHEDSGTTTVYEITVRDSVN</sequence>
<evidence type="ECO:0000256" key="1">
    <source>
        <dbReference type="SAM" id="SignalP"/>
    </source>
</evidence>
<dbReference type="InterPro" id="IPR055575">
    <property type="entry name" value="DUF7151"/>
</dbReference>
<dbReference type="InterPro" id="IPR015943">
    <property type="entry name" value="WD40/YVTN_repeat-like_dom_sf"/>
</dbReference>
<evidence type="ECO:0000313" key="6">
    <source>
        <dbReference type="Proteomes" id="UP001465153"/>
    </source>
</evidence>
<evidence type="ECO:0000259" key="2">
    <source>
        <dbReference type="Pfam" id="PF13449"/>
    </source>
</evidence>
<dbReference type="Pfam" id="PF23657">
    <property type="entry name" value="DUF7151"/>
    <property type="match status" value="1"/>
</dbReference>
<reference evidence="5 6" key="1">
    <citation type="submission" date="2024-04" db="EMBL/GenBank/DDBJ databases">
        <title>Draft genome sequence of Sessilibacter corallicola NBRC 116591.</title>
        <authorList>
            <person name="Miyakawa T."/>
            <person name="Kusuya Y."/>
            <person name="Miura T."/>
        </authorList>
    </citation>
    <scope>NUCLEOTIDE SEQUENCE [LARGE SCALE GENOMIC DNA]</scope>
    <source>
        <strain evidence="5 6">KU-00831-HH</strain>
    </source>
</reference>
<protein>
    <recommendedName>
        <fullName evidence="7">Phytase-like domain-containing protein</fullName>
    </recommendedName>
</protein>
<dbReference type="PANTHER" id="PTHR46928">
    <property type="entry name" value="MESENCHYME-SPECIFIC CELL SURFACE GLYCOPROTEIN"/>
    <property type="match status" value="1"/>
</dbReference>
<dbReference type="NCBIfam" id="NF038117">
    <property type="entry name" value="choice_anch_I"/>
    <property type="match status" value="1"/>
</dbReference>
<dbReference type="RefSeq" id="WP_353304468.1">
    <property type="nucleotide sequence ID" value="NZ_BAABWN010000019.1"/>
</dbReference>
<feature type="signal peptide" evidence="1">
    <location>
        <begin position="1"/>
        <end position="20"/>
    </location>
</feature>